<sequence length="286" mass="31117">MKYTIATLMAAGLATAAPAQDRTVTLGQVGLSFYAVVGGVVQEVLEERGYTVEVIEGSHSEIFPMLGAGEVDLLAAAWLPGGHAALYEPVEDVTFQIAPIYEEARFFWVVPSYVPEDMVSSIEDLARPEVAERMPDTIISLPEATGLTTGGRRVMEAYDLGSAGYTLEAAPPANWIGTFETAVRNEEWVVFPLWQPQWVNAAHDIRALDEPQNAYGDPDTAWLIGHESLRDTVDAETLALLEAIRLPVDVVTEMDRRVNVDGLSPREAAQSWMEENPAAVAAWGSS</sequence>
<dbReference type="Proteomes" id="UP000594800">
    <property type="component" value="Chromosome"/>
</dbReference>
<feature type="signal peptide" evidence="1">
    <location>
        <begin position="1"/>
        <end position="19"/>
    </location>
</feature>
<evidence type="ECO:0000256" key="1">
    <source>
        <dbReference type="SAM" id="SignalP"/>
    </source>
</evidence>
<dbReference type="KEGG" id="poz:I0K15_03335"/>
<feature type="domain" description="ABC-type glycine betaine transport system substrate-binding" evidence="2">
    <location>
        <begin position="23"/>
        <end position="275"/>
    </location>
</feature>
<organism evidence="3 4">
    <name type="scientific">Pontivivens ytuae</name>
    <dbReference type="NCBI Taxonomy" id="2789856"/>
    <lineage>
        <taxon>Bacteria</taxon>
        <taxon>Pseudomonadati</taxon>
        <taxon>Pseudomonadota</taxon>
        <taxon>Alphaproteobacteria</taxon>
        <taxon>Rhodobacterales</taxon>
        <taxon>Paracoccaceae</taxon>
        <taxon>Pontivivens</taxon>
    </lineage>
</organism>
<dbReference type="GO" id="GO:0022857">
    <property type="term" value="F:transmembrane transporter activity"/>
    <property type="evidence" value="ECO:0007669"/>
    <property type="project" value="InterPro"/>
</dbReference>
<dbReference type="Pfam" id="PF04069">
    <property type="entry name" value="OpuAC"/>
    <property type="match status" value="1"/>
</dbReference>
<accession>A0A7S9QDX2</accession>
<dbReference type="Gene3D" id="3.40.190.100">
    <property type="entry name" value="Glycine betaine-binding periplasmic protein, domain 2"/>
    <property type="match status" value="1"/>
</dbReference>
<dbReference type="GO" id="GO:0043190">
    <property type="term" value="C:ATP-binding cassette (ABC) transporter complex"/>
    <property type="evidence" value="ECO:0007669"/>
    <property type="project" value="InterPro"/>
</dbReference>
<dbReference type="RefSeq" id="WP_196104018.1">
    <property type="nucleotide sequence ID" value="NZ_CP064942.1"/>
</dbReference>
<dbReference type="AlphaFoldDB" id="A0A7S9QDX2"/>
<proteinExistence type="predicted"/>
<dbReference type="SUPFAM" id="SSF53850">
    <property type="entry name" value="Periplasmic binding protein-like II"/>
    <property type="match status" value="1"/>
</dbReference>
<gene>
    <name evidence="3" type="ORF">I0K15_03335</name>
</gene>
<name>A0A7S9QDX2_9RHOB</name>
<keyword evidence="1" id="KW-0732">Signal</keyword>
<evidence type="ECO:0000313" key="3">
    <source>
        <dbReference type="EMBL" id="QPH54817.1"/>
    </source>
</evidence>
<evidence type="ECO:0000259" key="2">
    <source>
        <dbReference type="Pfam" id="PF04069"/>
    </source>
</evidence>
<feature type="chain" id="PRO_5032705375" description="ABC-type glycine betaine transport system substrate-binding domain-containing protein" evidence="1">
    <location>
        <begin position="20"/>
        <end position="286"/>
    </location>
</feature>
<dbReference type="EMBL" id="CP064942">
    <property type="protein sequence ID" value="QPH54817.1"/>
    <property type="molecule type" value="Genomic_DNA"/>
</dbReference>
<evidence type="ECO:0000313" key="4">
    <source>
        <dbReference type="Proteomes" id="UP000594800"/>
    </source>
</evidence>
<dbReference type="InterPro" id="IPR007210">
    <property type="entry name" value="ABC_Gly_betaine_transp_sub-bd"/>
</dbReference>
<dbReference type="Gene3D" id="3.40.190.10">
    <property type="entry name" value="Periplasmic binding protein-like II"/>
    <property type="match status" value="1"/>
</dbReference>
<reference evidence="3 4" key="1">
    <citation type="submission" date="2020-11" db="EMBL/GenBank/DDBJ databases">
        <title>Description of Pontivivens ytuae sp. nov. isolated from deep sea sediment of Mariana Trench.</title>
        <authorList>
            <person name="Wang Z."/>
            <person name="Sun Q.-L."/>
            <person name="Xu X.-D."/>
            <person name="Tang Y.-Z."/>
            <person name="Zhang J."/>
        </authorList>
    </citation>
    <scope>NUCLEOTIDE SEQUENCE [LARGE SCALE GENOMIC DNA]</scope>
    <source>
        <strain evidence="3 4">MT2928</strain>
    </source>
</reference>
<protein>
    <recommendedName>
        <fullName evidence="2">ABC-type glycine betaine transport system substrate-binding domain-containing protein</fullName>
    </recommendedName>
</protein>
<keyword evidence="4" id="KW-1185">Reference proteome</keyword>